<evidence type="ECO:0000256" key="3">
    <source>
        <dbReference type="ARBA" id="ARBA00022723"/>
    </source>
</evidence>
<feature type="transmembrane region" description="Helical" evidence="8">
    <location>
        <begin position="323"/>
        <end position="343"/>
    </location>
</feature>
<keyword evidence="8" id="KW-0472">Membrane</keyword>
<dbReference type="PROSITE" id="PS00059">
    <property type="entry name" value="ADH_ZINC"/>
    <property type="match status" value="1"/>
</dbReference>
<dbReference type="SUPFAM" id="SSF50129">
    <property type="entry name" value="GroES-like"/>
    <property type="match status" value="1"/>
</dbReference>
<dbReference type="Pfam" id="PF00107">
    <property type="entry name" value="ADH_zinc_N"/>
    <property type="match status" value="1"/>
</dbReference>
<dbReference type="Gene3D" id="3.80.10.10">
    <property type="entry name" value="Ribonuclease Inhibitor"/>
    <property type="match status" value="4"/>
</dbReference>
<dbReference type="CDD" id="cd05283">
    <property type="entry name" value="CAD1"/>
    <property type="match status" value="1"/>
</dbReference>
<dbReference type="InterPro" id="IPR013149">
    <property type="entry name" value="ADH-like_C"/>
</dbReference>
<keyword evidence="3 7" id="KW-0479">Metal-binding</keyword>
<evidence type="ECO:0000313" key="12">
    <source>
        <dbReference type="Proteomes" id="UP001165060"/>
    </source>
</evidence>
<name>A0ABQ6N4C3_9STRA</name>
<evidence type="ECO:0000256" key="9">
    <source>
        <dbReference type="SAM" id="SignalP"/>
    </source>
</evidence>
<dbReference type="SUPFAM" id="SSF52075">
    <property type="entry name" value="Outer arm dynein light chain 1"/>
    <property type="match status" value="1"/>
</dbReference>
<dbReference type="Pfam" id="PF08240">
    <property type="entry name" value="ADH_N"/>
    <property type="match status" value="1"/>
</dbReference>
<dbReference type="Proteomes" id="UP001165060">
    <property type="component" value="Unassembled WGS sequence"/>
</dbReference>
<dbReference type="InterPro" id="IPR036291">
    <property type="entry name" value="NAD(P)-bd_dom_sf"/>
</dbReference>
<dbReference type="InterPro" id="IPR020843">
    <property type="entry name" value="ER"/>
</dbReference>
<keyword evidence="8" id="KW-0812">Transmembrane</keyword>
<keyword evidence="12" id="KW-1185">Reference proteome</keyword>
<feature type="transmembrane region" description="Helical" evidence="8">
    <location>
        <begin position="201"/>
        <end position="218"/>
    </location>
</feature>
<dbReference type="InterPro" id="IPR026906">
    <property type="entry name" value="LRR_5"/>
</dbReference>
<dbReference type="InterPro" id="IPR013154">
    <property type="entry name" value="ADH-like_N"/>
</dbReference>
<evidence type="ECO:0000313" key="11">
    <source>
        <dbReference type="EMBL" id="GMI39679.1"/>
    </source>
</evidence>
<keyword evidence="6" id="KW-0560">Oxidoreductase</keyword>
<dbReference type="Gene3D" id="3.90.180.10">
    <property type="entry name" value="Medium-chain alcohol dehydrogenases, catalytic domain"/>
    <property type="match status" value="1"/>
</dbReference>
<keyword evidence="4" id="KW-0677">Repeat</keyword>
<evidence type="ECO:0000259" key="10">
    <source>
        <dbReference type="SMART" id="SM00829"/>
    </source>
</evidence>
<feature type="chain" id="PRO_5046969052" description="Enoyl reductase (ER) domain-containing protein" evidence="9">
    <location>
        <begin position="30"/>
        <end position="1977"/>
    </location>
</feature>
<accession>A0ABQ6N4C3</accession>
<comment type="caution">
    <text evidence="11">The sequence shown here is derived from an EMBL/GenBank/DDBJ whole genome shotgun (WGS) entry which is preliminary data.</text>
</comment>
<dbReference type="SUPFAM" id="SSF51735">
    <property type="entry name" value="NAD(P)-binding Rossmann-fold domains"/>
    <property type="match status" value="1"/>
</dbReference>
<keyword evidence="8" id="KW-1133">Transmembrane helix</keyword>
<gene>
    <name evidence="11" type="ORF">TeGR_g235</name>
</gene>
<keyword evidence="5 7" id="KW-0862">Zinc</keyword>
<feature type="transmembrane region" description="Helical" evidence="8">
    <location>
        <begin position="268"/>
        <end position="292"/>
    </location>
</feature>
<dbReference type="EMBL" id="BRYB01003620">
    <property type="protein sequence ID" value="GMI39679.1"/>
    <property type="molecule type" value="Genomic_DNA"/>
</dbReference>
<evidence type="ECO:0000256" key="5">
    <source>
        <dbReference type="ARBA" id="ARBA00022833"/>
    </source>
</evidence>
<feature type="signal peptide" evidence="9">
    <location>
        <begin position="1"/>
        <end position="29"/>
    </location>
</feature>
<dbReference type="InterPro" id="IPR032675">
    <property type="entry name" value="LRR_dom_sf"/>
</dbReference>
<protein>
    <recommendedName>
        <fullName evidence="10">Enoyl reductase (ER) domain-containing protein</fullName>
    </recommendedName>
</protein>
<keyword evidence="2" id="KW-0433">Leucine-rich repeat</keyword>
<dbReference type="InterPro" id="IPR003591">
    <property type="entry name" value="Leu-rich_rpt_typical-subtyp"/>
</dbReference>
<dbReference type="InterPro" id="IPR011032">
    <property type="entry name" value="GroES-like_sf"/>
</dbReference>
<feature type="domain" description="Enoyl reductase (ER)" evidence="10">
    <location>
        <begin position="1588"/>
        <end position="1933"/>
    </location>
</feature>
<organism evidence="11 12">
    <name type="scientific">Tetraparma gracilis</name>
    <dbReference type="NCBI Taxonomy" id="2962635"/>
    <lineage>
        <taxon>Eukaryota</taxon>
        <taxon>Sar</taxon>
        <taxon>Stramenopiles</taxon>
        <taxon>Ochrophyta</taxon>
        <taxon>Bolidophyceae</taxon>
        <taxon>Parmales</taxon>
        <taxon>Triparmaceae</taxon>
        <taxon>Tetraparma</taxon>
    </lineage>
</organism>
<evidence type="ECO:0000256" key="2">
    <source>
        <dbReference type="ARBA" id="ARBA00022614"/>
    </source>
</evidence>
<evidence type="ECO:0000256" key="6">
    <source>
        <dbReference type="ARBA" id="ARBA00023002"/>
    </source>
</evidence>
<dbReference type="SUPFAM" id="SSF52058">
    <property type="entry name" value="L domain-like"/>
    <property type="match status" value="2"/>
</dbReference>
<sequence>MTQFGDRARFLARTALLLISLSLAGLLGAASTPSDAILSVPKYFATGVFAVMCVAWVKLFRKGTETPVWNYACGPYFGILSGVVGPDIANCVGDLLNYVSGGGDASQICKSDNANHDFPLMAFGSVHGLDCMLLYADPQEMLRGGSGSGECALNRWDEHVAEIDAVNQHNADLIAGALVEEEVEEEEEEEAEEEYPPWRRIALPGIVLAAYALIFLGHKMSTKEKKKGQDMSAVAPVLDANSTRSQRGFTEIETPWIRVSDTHTFVQLFGGTGVFVSMAMAMCGMLAMWLGYKAEGGLADKLLTCDGDAPNGACQWIKAAEVIFLYLAALLAVIYSIDSMVFWRGEVTQLELVSRGVVDPLKFLDSYPNVRNAVAWYYDNFAIHTAGRYSLLLVIGAEAFEFCVQSYNANEVFAKFMDWGTLNAYCTLICANGIVFGVTLLLPERFVSASAMIAIDILIDVAYIVFNVVLEETPSSYWPIIIPLMFSVDMLHDSFTRTAQETVTYATRTQTINREFAAHRANGTFVDEMCAATLHAMDSGEQCYRQEARTPSGYKEFAPRLYNQDSDETNIITFVMQFTIPDAAPGQVFTFQNRYTPEERGTGTQEILQVYSKNHMAFRATPSTSAADAVISPRTIVADHVWRKLRKANDEVIFIEAMRSCGQLPTSLVNHALRGAMELRLKSIYSYFVERKNIDGTDNGGVWLDDEALYFRDGFTGGKVCGFGIDKNPFIDSWELDVSGCGDLGGIMEARDEFKSLQVLNLDDNELEELPAWLGGGEMGVLKELRARGNQLQEAEVVKNLLEAGGNGTSGVLELVDLGDNDIAHVSYELMDVESKGTRLLLDGNPVAAEVDWSGLAVERLPARMVESGYDNGAWNSSLKVLKLAHNRFQGSVFGDLAAANFSAIEELDVSWNRLGGLPEGGLGAFAGLRKLDVSGHRGTISAKDLVVAPNDLEMLNASFCKVNEITGPQAVVLQHRSMMLRGNPIKELDWMYQGGLTGVPAWVRTLEKLQTVNLAYCGVQELKKGDFPLRLLHIRVDHQQGSGLRLHEDSFEGLTELYTLDISVNYLTNEDMHPGLFSENNGLNTLHVGGNMDLTKFNATELFSANNNLWRLEIWQENPGVGGLTGVGGDSGTTFKGLNKLFFLHLEKNMIAVLHEDAFDDTDPIEINLKQNQLTTIEVGAFSSEMGMWTIDLYDNKLTTLPEGVFENVKFGIDALILSKNPIEYLPEGAFRGLAMPNVGIATRYSRPDGWVTVFDDVPKCYFAMSETSLTHLPEGIFDGLENVTHLEMWNSQLTSFPDGVFSEMKNLMDVTFGDNELVEVQEDLFENNPQLRAVSSENNKLTSVPAGLFQHNPELDRVSFTNNPLVELPSGLLHGRRKLKEARFDDAELTTLPPDFFPAELLRLERLFLHGNPMTSLPPRLFSNLRRLEVLETDGINATVFANGTLEGTNCGAFCHDRTSYVHEHAFCDSRSGSDQSMLLRDMCIEQIPDSSFLLANDTSADGRFEVIDKYNVPPFAGRHTTQHIYFDHGVTACYEHYELYFPALFGVGESLMQIAEVQLLAYTGDYTDKEADQACKCSCCMACDGPDCNFRAVKLARRNIGPHDVEIAMKYCGVCHSDLSCAAGHLDGINGGTRYDCVPGHELAGVATRVGSAVTKVRVGDHVGVGCMVDSCGSCKSCKSGNENHCRKQVGTYQGKDVNGRAAVWPPKSRTLGGYSDVHVVHENFAILIPKEYPLEAAGPIMCAGITMYDPLVQHGVKAGDKVGIVGLGGLGSLGCKIAKALGCEVSVITRSHAKDKLALASGANDVIASTSEEDMKKYAGTLDLIINTVPVYHDYNAYMPLLNRSSRIGKQVMLGLHEGIGAGFVLSAVTFGKSRITSSGIGGIPATQAIIDLCAKHNITPDIEIISAAKLNSVYQQLDDSNDSGKRFVIDISTIKEGLVCDDPTPTLKPYVGMTIRSIVGEFAKNFVTLRWL</sequence>
<proteinExistence type="inferred from homology"/>
<evidence type="ECO:0000256" key="7">
    <source>
        <dbReference type="RuleBase" id="RU361277"/>
    </source>
</evidence>
<feature type="transmembrane region" description="Helical" evidence="8">
    <location>
        <begin position="40"/>
        <end position="60"/>
    </location>
</feature>
<dbReference type="SMART" id="SM00369">
    <property type="entry name" value="LRR_TYP"/>
    <property type="match status" value="13"/>
</dbReference>
<dbReference type="PANTHER" id="PTHR42683">
    <property type="entry name" value="ALDEHYDE REDUCTASE"/>
    <property type="match status" value="1"/>
</dbReference>
<comment type="similarity">
    <text evidence="7">Belongs to the zinc-containing alcohol dehydrogenase family.</text>
</comment>
<dbReference type="InterPro" id="IPR047109">
    <property type="entry name" value="CAD-like"/>
</dbReference>
<keyword evidence="9" id="KW-0732">Signal</keyword>
<dbReference type="InterPro" id="IPR002328">
    <property type="entry name" value="ADH_Zn_CS"/>
</dbReference>
<evidence type="ECO:0000256" key="1">
    <source>
        <dbReference type="ARBA" id="ARBA00001947"/>
    </source>
</evidence>
<evidence type="ECO:0000256" key="8">
    <source>
        <dbReference type="SAM" id="Phobius"/>
    </source>
</evidence>
<dbReference type="Pfam" id="PF13306">
    <property type="entry name" value="LRR_5"/>
    <property type="match status" value="2"/>
</dbReference>
<feature type="transmembrane region" description="Helical" evidence="8">
    <location>
        <begin position="422"/>
        <end position="442"/>
    </location>
</feature>
<dbReference type="SMART" id="SM00829">
    <property type="entry name" value="PKS_ER"/>
    <property type="match status" value="1"/>
</dbReference>
<reference evidence="11 12" key="1">
    <citation type="journal article" date="2023" name="Commun. Biol.">
        <title>Genome analysis of Parmales, the sister group of diatoms, reveals the evolutionary specialization of diatoms from phago-mixotrophs to photoautotrophs.</title>
        <authorList>
            <person name="Ban H."/>
            <person name="Sato S."/>
            <person name="Yoshikawa S."/>
            <person name="Yamada K."/>
            <person name="Nakamura Y."/>
            <person name="Ichinomiya M."/>
            <person name="Sato N."/>
            <person name="Blanc-Mathieu R."/>
            <person name="Endo H."/>
            <person name="Kuwata A."/>
            <person name="Ogata H."/>
        </authorList>
    </citation>
    <scope>NUCLEOTIDE SEQUENCE [LARGE SCALE GENOMIC DNA]</scope>
</reference>
<dbReference type="Gene3D" id="3.40.50.720">
    <property type="entry name" value="NAD(P)-binding Rossmann-like Domain"/>
    <property type="match status" value="1"/>
</dbReference>
<comment type="cofactor">
    <cofactor evidence="1 7">
        <name>Zn(2+)</name>
        <dbReference type="ChEBI" id="CHEBI:29105"/>
    </cofactor>
</comment>
<evidence type="ECO:0000256" key="4">
    <source>
        <dbReference type="ARBA" id="ARBA00022737"/>
    </source>
</evidence>